<protein>
    <recommendedName>
        <fullName evidence="3">DUF6818 domain-containing protein</fullName>
    </recommendedName>
</protein>
<evidence type="ECO:0000313" key="5">
    <source>
        <dbReference type="Proteomes" id="UP000018721"/>
    </source>
</evidence>
<dbReference type="OrthoDB" id="116522at2759"/>
<dbReference type="AlphaFoldDB" id="V9DTV6"/>
<comment type="caution">
    <text evidence="4">The sequence shown here is derived from an EMBL/GenBank/DDBJ whole genome shotgun (WGS) entry which is preliminary data.</text>
</comment>
<name>V9DTV6_PHYNI</name>
<feature type="coiled-coil region" evidence="1">
    <location>
        <begin position="232"/>
        <end position="264"/>
    </location>
</feature>
<dbReference type="PANTHER" id="PTHR34409:SF1">
    <property type="entry name" value="MYB-LIKE DOMAIN-CONTAINING PROTEIN"/>
    <property type="match status" value="1"/>
</dbReference>
<dbReference type="HOGENOM" id="CLU_077546_0_0_1"/>
<gene>
    <name evidence="4" type="ORF">F443_23117</name>
</gene>
<keyword evidence="5" id="KW-1185">Reference proteome</keyword>
<evidence type="ECO:0000256" key="1">
    <source>
        <dbReference type="SAM" id="Coils"/>
    </source>
</evidence>
<dbReference type="eggNOG" id="ENOG502R7YF">
    <property type="taxonomic scope" value="Eukaryota"/>
</dbReference>
<dbReference type="Pfam" id="PF20681">
    <property type="entry name" value="DUF6818"/>
    <property type="match status" value="1"/>
</dbReference>
<feature type="region of interest" description="Disordered" evidence="2">
    <location>
        <begin position="101"/>
        <end position="178"/>
    </location>
</feature>
<organism evidence="4 5">
    <name type="scientific">Phytophthora nicotianae P1569</name>
    <dbReference type="NCBI Taxonomy" id="1317065"/>
    <lineage>
        <taxon>Eukaryota</taxon>
        <taxon>Sar</taxon>
        <taxon>Stramenopiles</taxon>
        <taxon>Oomycota</taxon>
        <taxon>Peronosporomycetes</taxon>
        <taxon>Peronosporales</taxon>
        <taxon>Peronosporaceae</taxon>
        <taxon>Phytophthora</taxon>
    </lineage>
</organism>
<feature type="compositionally biased region" description="Low complexity" evidence="2">
    <location>
        <begin position="110"/>
        <end position="149"/>
    </location>
</feature>
<dbReference type="InterPro" id="IPR049203">
    <property type="entry name" value="DUF6818"/>
</dbReference>
<sequence length="283" mass="30692">MAPSKSKSGRGKSWTGPELNRMLTAEEDILPLGGNEWDVVAGRYGKELPREFSERDVDAIKRKFLALKNALKSTGDPSCPEEVVRAKRAYYRMESRSGVEAFEDTAPVNTTSTPAPGSPSAEATAPAASSPSGTASTATSVAAEAAIPVAAPPTPSSVKDNANAGARSASQRCGKTPNELANLSEMLKRARKTAEDAAISHTVKRRRTIDNLLDKLEKESGGGTDMVQGVIAMEERAAVRELEYRREQEEREAKREERENRRDELFFVLMTKLLGDKPNPTST</sequence>
<evidence type="ECO:0000256" key="2">
    <source>
        <dbReference type="SAM" id="MobiDB-lite"/>
    </source>
</evidence>
<reference evidence="4 5" key="1">
    <citation type="submission" date="2013-11" db="EMBL/GenBank/DDBJ databases">
        <title>The Genome Sequence of Phytophthora parasitica P1569.</title>
        <authorList>
            <consortium name="The Broad Institute Genomics Platform"/>
            <person name="Russ C."/>
            <person name="Tyler B."/>
            <person name="Panabieres F."/>
            <person name="Shan W."/>
            <person name="Tripathy S."/>
            <person name="Grunwald N."/>
            <person name="Machado M."/>
            <person name="Johnson C.S."/>
            <person name="Arredondo F."/>
            <person name="Hong C."/>
            <person name="Coffey M."/>
            <person name="Young S.K."/>
            <person name="Zeng Q."/>
            <person name="Gargeya S."/>
            <person name="Fitzgerald M."/>
            <person name="Abouelleil A."/>
            <person name="Alvarado L."/>
            <person name="Chapman S.B."/>
            <person name="Gainer-Dewar J."/>
            <person name="Goldberg J."/>
            <person name="Griggs A."/>
            <person name="Gujja S."/>
            <person name="Hansen M."/>
            <person name="Howarth C."/>
            <person name="Imamovic A."/>
            <person name="Ireland A."/>
            <person name="Larimer J."/>
            <person name="McCowan C."/>
            <person name="Murphy C."/>
            <person name="Pearson M."/>
            <person name="Poon T.W."/>
            <person name="Priest M."/>
            <person name="Roberts A."/>
            <person name="Saif S."/>
            <person name="Shea T."/>
            <person name="Sykes S."/>
            <person name="Wortman J."/>
            <person name="Nusbaum C."/>
            <person name="Birren B."/>
        </authorList>
    </citation>
    <scope>NUCLEOTIDE SEQUENCE [LARGE SCALE GENOMIC DNA]</scope>
    <source>
        <strain evidence="4 5">P1569</strain>
    </source>
</reference>
<dbReference type="EMBL" id="ANIZ01004847">
    <property type="protein sequence ID" value="ETI29768.1"/>
    <property type="molecule type" value="Genomic_DNA"/>
</dbReference>
<evidence type="ECO:0000313" key="4">
    <source>
        <dbReference type="EMBL" id="ETI29768.1"/>
    </source>
</evidence>
<dbReference type="PANTHER" id="PTHR34409">
    <property type="entry name" value="SET DOMAIN-CONTAINING PROTEIN"/>
    <property type="match status" value="1"/>
</dbReference>
<dbReference type="Proteomes" id="UP000018721">
    <property type="component" value="Unassembled WGS sequence"/>
</dbReference>
<feature type="domain" description="DUF6818" evidence="3">
    <location>
        <begin position="31"/>
        <end position="104"/>
    </location>
</feature>
<keyword evidence="1" id="KW-0175">Coiled coil</keyword>
<proteinExistence type="predicted"/>
<evidence type="ECO:0000259" key="3">
    <source>
        <dbReference type="Pfam" id="PF20681"/>
    </source>
</evidence>
<accession>V9DTV6</accession>